<dbReference type="InterPro" id="IPR044890">
    <property type="entry name" value="TMEM14_sf"/>
</dbReference>
<protein>
    <submittedName>
        <fullName evidence="8">Transmembrane protein 14C</fullName>
    </submittedName>
</protein>
<dbReference type="InterPro" id="IPR005349">
    <property type="entry name" value="TMEM14"/>
</dbReference>
<sequence length="134" mass="13972">MGLHHLAASSAAVLLAGGTAAYLKANSLPSLVGSAGLASTFMASTYFFTQTDHIGGASLMATLGGVATAAVGYRRYMVAAKPTVPVTLIVMGVLNTAYYGYQTLQFKDNITGARTVPASGEELREGRLMPRRLE</sequence>
<comment type="subcellular location">
    <subcellularLocation>
        <location evidence="1">Membrane</location>
    </subcellularLocation>
</comment>
<dbReference type="EMBL" id="AEYI02001048">
    <property type="protein sequence ID" value="KFG42127.1"/>
    <property type="molecule type" value="Genomic_DNA"/>
</dbReference>
<evidence type="ECO:0000256" key="5">
    <source>
        <dbReference type="ARBA" id="ARBA00023136"/>
    </source>
</evidence>
<accession>A0A086KCK9</accession>
<evidence type="ECO:0000256" key="3">
    <source>
        <dbReference type="ARBA" id="ARBA00022692"/>
    </source>
</evidence>
<gene>
    <name evidence="8" type="ORF">TGP89_228110</name>
</gene>
<dbReference type="AlphaFoldDB" id="A0A086KCK9"/>
<dbReference type="GO" id="GO:0016020">
    <property type="term" value="C:membrane"/>
    <property type="evidence" value="ECO:0007669"/>
    <property type="project" value="UniProtKB-SubCell"/>
</dbReference>
<evidence type="ECO:0000256" key="1">
    <source>
        <dbReference type="ARBA" id="ARBA00004370"/>
    </source>
</evidence>
<feature type="signal peptide" evidence="7">
    <location>
        <begin position="1"/>
        <end position="21"/>
    </location>
</feature>
<evidence type="ECO:0000256" key="6">
    <source>
        <dbReference type="SAM" id="Phobius"/>
    </source>
</evidence>
<evidence type="ECO:0000313" key="9">
    <source>
        <dbReference type="Proteomes" id="UP000028828"/>
    </source>
</evidence>
<feature type="transmembrane region" description="Helical" evidence="6">
    <location>
        <begin position="31"/>
        <end position="49"/>
    </location>
</feature>
<reference evidence="8 9" key="1">
    <citation type="submission" date="2014-03" db="EMBL/GenBank/DDBJ databases">
        <authorList>
            <person name="Sibley D."/>
            <person name="Venepally P."/>
            <person name="Karamycheva S."/>
            <person name="Hadjithomas M."/>
            <person name="Khan A."/>
            <person name="Brunk B."/>
            <person name="Roos D."/>
            <person name="Caler E."/>
            <person name="Lorenzi H."/>
        </authorList>
    </citation>
    <scope>NUCLEOTIDE SEQUENCE [LARGE SCALE GENOMIC DNA]</scope>
    <source>
        <strain evidence="9">p89</strain>
    </source>
</reference>
<dbReference type="VEuPathDB" id="ToxoDB:TGP89_228110"/>
<dbReference type="Pfam" id="PF03647">
    <property type="entry name" value="Tmemb_14"/>
    <property type="match status" value="1"/>
</dbReference>
<dbReference type="OrthoDB" id="5620at2759"/>
<comment type="caution">
    <text evidence="8">The sequence shown here is derived from an EMBL/GenBank/DDBJ whole genome shotgun (WGS) entry which is preliminary data.</text>
</comment>
<proteinExistence type="inferred from homology"/>
<name>A0A086KCK9_TOXGO</name>
<evidence type="ECO:0000256" key="4">
    <source>
        <dbReference type="ARBA" id="ARBA00022989"/>
    </source>
</evidence>
<keyword evidence="7" id="KW-0732">Signal</keyword>
<keyword evidence="3 6" id="KW-0812">Transmembrane</keyword>
<keyword evidence="5 6" id="KW-0472">Membrane</keyword>
<dbReference type="Gene3D" id="1.10.10.1740">
    <property type="entry name" value="Transmembrane protein 14-like"/>
    <property type="match status" value="1"/>
</dbReference>
<dbReference type="Proteomes" id="UP000028828">
    <property type="component" value="Unassembled WGS sequence"/>
</dbReference>
<organism evidence="8 9">
    <name type="scientific">Toxoplasma gondii p89</name>
    <dbReference type="NCBI Taxonomy" id="943119"/>
    <lineage>
        <taxon>Eukaryota</taxon>
        <taxon>Sar</taxon>
        <taxon>Alveolata</taxon>
        <taxon>Apicomplexa</taxon>
        <taxon>Conoidasida</taxon>
        <taxon>Coccidia</taxon>
        <taxon>Eucoccidiorida</taxon>
        <taxon>Eimeriorina</taxon>
        <taxon>Sarcocystidae</taxon>
        <taxon>Toxoplasma</taxon>
    </lineage>
</organism>
<evidence type="ECO:0000256" key="2">
    <source>
        <dbReference type="ARBA" id="ARBA00007590"/>
    </source>
</evidence>
<feature type="transmembrane region" description="Helical" evidence="6">
    <location>
        <begin position="56"/>
        <end position="76"/>
    </location>
</feature>
<keyword evidence="4 6" id="KW-1133">Transmembrane helix</keyword>
<evidence type="ECO:0000256" key="7">
    <source>
        <dbReference type="SAM" id="SignalP"/>
    </source>
</evidence>
<feature type="chain" id="PRO_5001809008" evidence="7">
    <location>
        <begin position="22"/>
        <end position="134"/>
    </location>
</feature>
<comment type="similarity">
    <text evidence="2">Belongs to the TMEM14 family.</text>
</comment>
<evidence type="ECO:0000313" key="8">
    <source>
        <dbReference type="EMBL" id="KFG42127.1"/>
    </source>
</evidence>